<protein>
    <submittedName>
        <fullName evidence="1">Uncharacterized protein</fullName>
    </submittedName>
</protein>
<keyword evidence="2" id="KW-1185">Reference proteome</keyword>
<dbReference type="AlphaFoldDB" id="A0A135V272"/>
<dbReference type="OrthoDB" id="4843960at2759"/>
<gene>
    <name evidence="1" type="ORF">CSAL01_09848</name>
</gene>
<name>A0A135V272_9PEZI</name>
<comment type="caution">
    <text evidence="1">The sequence shown here is derived from an EMBL/GenBank/DDBJ whole genome shotgun (WGS) entry which is preliminary data.</text>
</comment>
<evidence type="ECO:0000313" key="2">
    <source>
        <dbReference type="Proteomes" id="UP000070121"/>
    </source>
</evidence>
<proteinExistence type="predicted"/>
<organism evidence="1 2">
    <name type="scientific">Colletotrichum salicis</name>
    <dbReference type="NCBI Taxonomy" id="1209931"/>
    <lineage>
        <taxon>Eukaryota</taxon>
        <taxon>Fungi</taxon>
        <taxon>Dikarya</taxon>
        <taxon>Ascomycota</taxon>
        <taxon>Pezizomycotina</taxon>
        <taxon>Sordariomycetes</taxon>
        <taxon>Hypocreomycetidae</taxon>
        <taxon>Glomerellales</taxon>
        <taxon>Glomerellaceae</taxon>
        <taxon>Colletotrichum</taxon>
        <taxon>Colletotrichum acutatum species complex</taxon>
    </lineage>
</organism>
<reference evidence="1 2" key="1">
    <citation type="submission" date="2014-02" db="EMBL/GenBank/DDBJ databases">
        <title>The genome sequence of Colletotrichum salicis CBS 607.94.</title>
        <authorList>
            <person name="Baroncelli R."/>
            <person name="Thon M.R."/>
        </authorList>
    </citation>
    <scope>NUCLEOTIDE SEQUENCE [LARGE SCALE GENOMIC DNA]</scope>
    <source>
        <strain evidence="1 2">CBS 607.94</strain>
    </source>
</reference>
<dbReference type="EMBL" id="JFFI01000596">
    <property type="protein sequence ID" value="KXH66773.1"/>
    <property type="molecule type" value="Genomic_DNA"/>
</dbReference>
<sequence length="144" mass="16316">MLLTSRSLEDVDEGMAFRNALRTVSPNLDKETVDLAVAKLFPEADRLSGHKEYITESIPGLLLLAANQAPWVVAAKKDMKPTVAAKVMMCLYEARRITVKFSRYRQHPIEHYAKETTTALAVDNFRKEKPCDEPEEIFADFAEE</sequence>
<dbReference type="Proteomes" id="UP000070121">
    <property type="component" value="Unassembled WGS sequence"/>
</dbReference>
<evidence type="ECO:0000313" key="1">
    <source>
        <dbReference type="EMBL" id="KXH66773.1"/>
    </source>
</evidence>
<accession>A0A135V272</accession>